<gene>
    <name evidence="2" type="ORF">ACFPT7_06705</name>
</gene>
<dbReference type="Proteomes" id="UP001596091">
    <property type="component" value="Unassembled WGS sequence"/>
</dbReference>
<sequence>MNRRQFLTAASALALNESLQASSASAASPDSSDFITAAYYFGNFHIDPRNEKAHGPQWTEWNLVRAAMPRFPGHHQPKVPLWGYADESDPRVFEHKIASAHANHLSALIFDWYWYNDGPFLNGALDRGFLGAANNRDLKFALMWANHDWYDIHPAKLTAPPSLQFPGAITRATFDTISDRFLQLFQHPSYLTIDGAPYFSIYELYRFISGLGGVRQAADALNALRAKAKAVGLPGVHVNAVTWGVQILPGQSEVSNLPELLERLEIDSTTSYVWIHHTRFADANITEYSDIRSQYESYRDKAAAQFSRPYFPNVTVGWDSTPRTCQTDNFRRAAYPYTSVVVNNTPQAFEEALVSAKRFAATQLPQGKRLITINSWNEWTEGSYLEPDREHGTAYLGAISKVFSTS</sequence>
<feature type="signal peptide" evidence="1">
    <location>
        <begin position="1"/>
        <end position="26"/>
    </location>
</feature>
<keyword evidence="3" id="KW-1185">Reference proteome</keyword>
<evidence type="ECO:0000313" key="3">
    <source>
        <dbReference type="Proteomes" id="UP001596091"/>
    </source>
</evidence>
<evidence type="ECO:0000313" key="2">
    <source>
        <dbReference type="EMBL" id="MFC5861976.1"/>
    </source>
</evidence>
<organism evidence="2 3">
    <name type="scientific">Acidicapsa dinghuensis</name>
    <dbReference type="NCBI Taxonomy" id="2218256"/>
    <lineage>
        <taxon>Bacteria</taxon>
        <taxon>Pseudomonadati</taxon>
        <taxon>Acidobacteriota</taxon>
        <taxon>Terriglobia</taxon>
        <taxon>Terriglobales</taxon>
        <taxon>Acidobacteriaceae</taxon>
        <taxon>Acidicapsa</taxon>
    </lineage>
</organism>
<dbReference type="InterPro" id="IPR032719">
    <property type="entry name" value="WbsX"/>
</dbReference>
<feature type="chain" id="PRO_5046714181" evidence="1">
    <location>
        <begin position="27"/>
        <end position="406"/>
    </location>
</feature>
<dbReference type="PANTHER" id="PTHR41244:SF1">
    <property type="entry name" value="GLYCOSYLTRANSFERASE"/>
    <property type="match status" value="1"/>
</dbReference>
<dbReference type="Gene3D" id="3.20.20.80">
    <property type="entry name" value="Glycosidases"/>
    <property type="match status" value="1"/>
</dbReference>
<dbReference type="Pfam" id="PF14307">
    <property type="entry name" value="Glyco_tran_WbsX"/>
    <property type="match status" value="1"/>
</dbReference>
<accession>A0ABW1EDN6</accession>
<protein>
    <submittedName>
        <fullName evidence="2">Glycoside hydrolase family 99-like domain-containing protein</fullName>
    </submittedName>
</protein>
<name>A0ABW1EDN6_9BACT</name>
<dbReference type="RefSeq" id="WP_263337897.1">
    <property type="nucleotide sequence ID" value="NZ_JAGSYH010000004.1"/>
</dbReference>
<proteinExistence type="predicted"/>
<dbReference type="PANTHER" id="PTHR41244">
    <property type="entry name" value="RHAMNAN SYNTHESIS F"/>
    <property type="match status" value="1"/>
</dbReference>
<reference evidence="3" key="1">
    <citation type="journal article" date="2019" name="Int. J. Syst. Evol. Microbiol.">
        <title>The Global Catalogue of Microorganisms (GCM) 10K type strain sequencing project: providing services to taxonomists for standard genome sequencing and annotation.</title>
        <authorList>
            <consortium name="The Broad Institute Genomics Platform"/>
            <consortium name="The Broad Institute Genome Sequencing Center for Infectious Disease"/>
            <person name="Wu L."/>
            <person name="Ma J."/>
        </authorList>
    </citation>
    <scope>NUCLEOTIDE SEQUENCE [LARGE SCALE GENOMIC DNA]</scope>
    <source>
        <strain evidence="3">JCM 4087</strain>
    </source>
</reference>
<keyword evidence="1" id="KW-0732">Signal</keyword>
<comment type="caution">
    <text evidence="2">The sequence shown here is derived from an EMBL/GenBank/DDBJ whole genome shotgun (WGS) entry which is preliminary data.</text>
</comment>
<dbReference type="EMBL" id="JBHSPH010000002">
    <property type="protein sequence ID" value="MFC5861976.1"/>
    <property type="molecule type" value="Genomic_DNA"/>
</dbReference>
<evidence type="ECO:0000256" key="1">
    <source>
        <dbReference type="SAM" id="SignalP"/>
    </source>
</evidence>